<evidence type="ECO:0000313" key="2">
    <source>
        <dbReference type="Proteomes" id="UP000194137"/>
    </source>
</evidence>
<dbReference type="GO" id="GO:0051996">
    <property type="term" value="F:squalene synthase [NAD(P)H] activity"/>
    <property type="evidence" value="ECO:0007669"/>
    <property type="project" value="InterPro"/>
</dbReference>
<reference evidence="1 2" key="1">
    <citation type="submission" date="2017-05" db="EMBL/GenBank/DDBJ databases">
        <title>Full genome sequence of Pseudorhodoplanes sinuspersici.</title>
        <authorList>
            <person name="Dastgheib S.M.M."/>
            <person name="Shavandi M."/>
            <person name="Tirandaz H."/>
        </authorList>
    </citation>
    <scope>NUCLEOTIDE SEQUENCE [LARGE SCALE GENOMIC DNA]</scope>
    <source>
        <strain evidence="1 2">RIPI110</strain>
    </source>
</reference>
<organism evidence="1 2">
    <name type="scientific">Pseudorhodoplanes sinuspersici</name>
    <dbReference type="NCBI Taxonomy" id="1235591"/>
    <lineage>
        <taxon>Bacteria</taxon>
        <taxon>Pseudomonadati</taxon>
        <taxon>Pseudomonadota</taxon>
        <taxon>Alphaproteobacteria</taxon>
        <taxon>Hyphomicrobiales</taxon>
        <taxon>Pseudorhodoplanes</taxon>
    </lineage>
</organism>
<dbReference type="InterPro" id="IPR033904">
    <property type="entry name" value="Trans_IPPS_HH"/>
</dbReference>
<name>A0A1W6ZMF3_9HYPH</name>
<protein>
    <submittedName>
        <fullName evidence="1">Squalene synthase HpnC</fullName>
    </submittedName>
</protein>
<dbReference type="InterPro" id="IPR002060">
    <property type="entry name" value="Squ/phyt_synthse"/>
</dbReference>
<dbReference type="AlphaFoldDB" id="A0A1W6ZMF3"/>
<keyword evidence="2" id="KW-1185">Reference proteome</keyword>
<dbReference type="Proteomes" id="UP000194137">
    <property type="component" value="Chromosome"/>
</dbReference>
<dbReference type="GO" id="GO:0004311">
    <property type="term" value="F:geranylgeranyl diphosphate synthase activity"/>
    <property type="evidence" value="ECO:0007669"/>
    <property type="project" value="InterPro"/>
</dbReference>
<sequence>MSQSADYRSGKGHRDENFPVASHLVSARHRPIIMAFYDFARAADDIADHATLTPDEKFVQLDRLEASLTGTGADDPTGLRLRAALMDCNLPPRHALDLLKAFRQDVTKTRYADWDELIGYCTYSAMPVGRFVLDVHGEDVSTWAASDVLCTVLQIINHTQDCGKDYRNLDRVYIPQDMLAAAGATTAMLGAAYATPQLLNCLHRLTDRTQVYFDASPSLAGEIKDTRLACEVAAIDALARKLLAILKQGDPLKDKVHLGKGAMLATMITAVAGTLVRRVGSGSTMQRGSQGARP</sequence>
<dbReference type="SUPFAM" id="SSF48576">
    <property type="entry name" value="Terpenoid synthases"/>
    <property type="match status" value="1"/>
</dbReference>
<dbReference type="RefSeq" id="WP_086086845.1">
    <property type="nucleotide sequence ID" value="NZ_CP021112.1"/>
</dbReference>
<accession>A0A1W6ZMF3</accession>
<gene>
    <name evidence="1" type="ORF">CAK95_04470</name>
</gene>
<dbReference type="OrthoDB" id="9807580at2"/>
<dbReference type="STRING" id="1235591.CAK95_04470"/>
<dbReference type="Gene3D" id="1.10.600.10">
    <property type="entry name" value="Farnesyl Diphosphate Synthase"/>
    <property type="match status" value="1"/>
</dbReference>
<dbReference type="SFLD" id="SFLDS00005">
    <property type="entry name" value="Isoprenoid_Synthase_Type_I"/>
    <property type="match status" value="1"/>
</dbReference>
<proteinExistence type="predicted"/>
<dbReference type="InterPro" id="IPR044843">
    <property type="entry name" value="Trans_IPPS_bact-type"/>
</dbReference>
<dbReference type="SFLD" id="SFLDG01018">
    <property type="entry name" value="Squalene/Phytoene_Synthase_Lik"/>
    <property type="match status" value="1"/>
</dbReference>
<dbReference type="SFLD" id="SFLDG01212">
    <property type="entry name" value="Phytoene_synthase_like"/>
    <property type="match status" value="1"/>
</dbReference>
<evidence type="ECO:0000313" key="1">
    <source>
        <dbReference type="EMBL" id="ARP98427.1"/>
    </source>
</evidence>
<dbReference type="NCBIfam" id="TIGR03464">
    <property type="entry name" value="HpnC"/>
    <property type="match status" value="1"/>
</dbReference>
<dbReference type="Pfam" id="PF00494">
    <property type="entry name" value="SQS_PSY"/>
    <property type="match status" value="1"/>
</dbReference>
<dbReference type="EMBL" id="CP021112">
    <property type="protein sequence ID" value="ARP98427.1"/>
    <property type="molecule type" value="Genomic_DNA"/>
</dbReference>
<dbReference type="InterPro" id="IPR008949">
    <property type="entry name" value="Isoprenoid_synthase_dom_sf"/>
</dbReference>
<dbReference type="InterPro" id="IPR017827">
    <property type="entry name" value="HSQ_synthase_HpnC"/>
</dbReference>
<dbReference type="CDD" id="cd00683">
    <property type="entry name" value="Trans_IPPS_HH"/>
    <property type="match status" value="1"/>
</dbReference>
<dbReference type="KEGG" id="psin:CAK95_04470"/>
<dbReference type="GO" id="GO:0016114">
    <property type="term" value="P:terpenoid biosynthetic process"/>
    <property type="evidence" value="ECO:0007669"/>
    <property type="project" value="UniProtKB-ARBA"/>
</dbReference>
<dbReference type="PANTHER" id="PTHR31480">
    <property type="entry name" value="BIFUNCTIONAL LYCOPENE CYCLASE/PHYTOENE SYNTHASE"/>
    <property type="match status" value="1"/>
</dbReference>